<feature type="transmembrane region" description="Helical" evidence="2">
    <location>
        <begin position="74"/>
        <end position="96"/>
    </location>
</feature>
<evidence type="ECO:0000256" key="2">
    <source>
        <dbReference type="SAM" id="Phobius"/>
    </source>
</evidence>
<dbReference type="Proteomes" id="UP000248806">
    <property type="component" value="Unassembled WGS sequence"/>
</dbReference>
<dbReference type="RefSeq" id="WP_137686119.1">
    <property type="nucleotide sequence ID" value="NZ_BIFX01000001.1"/>
</dbReference>
<evidence type="ECO:0000256" key="1">
    <source>
        <dbReference type="SAM" id="MobiDB-lite"/>
    </source>
</evidence>
<keyword evidence="2" id="KW-1133">Transmembrane helix</keyword>
<name>A0A326USC5_THEHA</name>
<dbReference type="EMBL" id="QKUF01000001">
    <property type="protein sequence ID" value="PZW36779.1"/>
    <property type="molecule type" value="Genomic_DNA"/>
</dbReference>
<dbReference type="AlphaFoldDB" id="A0A326USC5"/>
<reference evidence="3 4" key="1">
    <citation type="submission" date="2018-06" db="EMBL/GenBank/DDBJ databases">
        <title>Genomic Encyclopedia of Archaeal and Bacterial Type Strains, Phase II (KMG-II): from individual species to whole genera.</title>
        <authorList>
            <person name="Goeker M."/>
        </authorList>
    </citation>
    <scope>NUCLEOTIDE SEQUENCE [LARGE SCALE GENOMIC DNA]</scope>
    <source>
        <strain evidence="3 4">ATCC BAA-1881</strain>
    </source>
</reference>
<sequence>MPRARARRNTGQSKKGTGTPKSEQARHRRDNGGNSGGTGGPTQQRRTVLIPALTALVCFCGGFYYALFSTDPNRAVIGGIAVLTGFIWLFLVWSRVRRLPRRIHRR</sequence>
<feature type="compositionally biased region" description="Polar residues" evidence="1">
    <location>
        <begin position="9"/>
        <end position="22"/>
    </location>
</feature>
<feature type="transmembrane region" description="Helical" evidence="2">
    <location>
        <begin position="48"/>
        <end position="68"/>
    </location>
</feature>
<keyword evidence="2" id="KW-0472">Membrane</keyword>
<comment type="caution">
    <text evidence="3">The sequence shown here is derived from an EMBL/GenBank/DDBJ whole genome shotgun (WGS) entry which is preliminary data.</text>
</comment>
<organism evidence="3 4">
    <name type="scientific">Thermosporothrix hazakensis</name>
    <dbReference type="NCBI Taxonomy" id="644383"/>
    <lineage>
        <taxon>Bacteria</taxon>
        <taxon>Bacillati</taxon>
        <taxon>Chloroflexota</taxon>
        <taxon>Ktedonobacteria</taxon>
        <taxon>Ktedonobacterales</taxon>
        <taxon>Thermosporotrichaceae</taxon>
        <taxon>Thermosporothrix</taxon>
    </lineage>
</organism>
<protein>
    <submittedName>
        <fullName evidence="3">Uncharacterized protein</fullName>
    </submittedName>
</protein>
<proteinExistence type="predicted"/>
<evidence type="ECO:0000313" key="3">
    <source>
        <dbReference type="EMBL" id="PZW36779.1"/>
    </source>
</evidence>
<gene>
    <name evidence="3" type="ORF">EI42_00962</name>
</gene>
<accession>A0A326USC5</accession>
<feature type="region of interest" description="Disordered" evidence="1">
    <location>
        <begin position="1"/>
        <end position="45"/>
    </location>
</feature>
<evidence type="ECO:0000313" key="4">
    <source>
        <dbReference type="Proteomes" id="UP000248806"/>
    </source>
</evidence>
<keyword evidence="4" id="KW-1185">Reference proteome</keyword>
<keyword evidence="2" id="KW-0812">Transmembrane</keyword>